<dbReference type="EMBL" id="BMHH01000013">
    <property type="protein sequence ID" value="GGA99855.1"/>
    <property type="molecule type" value="Genomic_DNA"/>
</dbReference>
<feature type="region of interest" description="Disordered" evidence="1">
    <location>
        <begin position="68"/>
        <end position="94"/>
    </location>
</feature>
<proteinExistence type="predicted"/>
<dbReference type="Proteomes" id="UP000646478">
    <property type="component" value="Unassembled WGS sequence"/>
</dbReference>
<evidence type="ECO:0000256" key="1">
    <source>
        <dbReference type="SAM" id="MobiDB-lite"/>
    </source>
</evidence>
<reference evidence="2" key="2">
    <citation type="submission" date="2020-09" db="EMBL/GenBank/DDBJ databases">
        <authorList>
            <person name="Sun Q."/>
            <person name="Zhou Y."/>
        </authorList>
    </citation>
    <scope>NUCLEOTIDE SEQUENCE</scope>
    <source>
        <strain evidence="2">CGMCC 1.15082</strain>
    </source>
</reference>
<keyword evidence="3" id="KW-1185">Reference proteome</keyword>
<sequence length="94" mass="10836">MSTRRPAVIPYGSWPPRMLADMAAAYCGERHVEDFLERVGTQYPQPRVIDTTRRKFWYRDDLDRSINVGSSERSSGMGAAFREKVREKRNRGAA</sequence>
<dbReference type="AlphaFoldDB" id="A0A916WI23"/>
<evidence type="ECO:0000313" key="2">
    <source>
        <dbReference type="EMBL" id="GGA99855.1"/>
    </source>
</evidence>
<protein>
    <submittedName>
        <fullName evidence="2">Uncharacterized protein</fullName>
    </submittedName>
</protein>
<reference evidence="2" key="1">
    <citation type="journal article" date="2014" name="Int. J. Syst. Evol. Microbiol.">
        <title>Complete genome sequence of Corynebacterium casei LMG S-19264T (=DSM 44701T), isolated from a smear-ripened cheese.</title>
        <authorList>
            <consortium name="US DOE Joint Genome Institute (JGI-PGF)"/>
            <person name="Walter F."/>
            <person name="Albersmeier A."/>
            <person name="Kalinowski J."/>
            <person name="Ruckert C."/>
        </authorList>
    </citation>
    <scope>NUCLEOTIDE SEQUENCE</scope>
    <source>
        <strain evidence="2">CGMCC 1.15082</strain>
    </source>
</reference>
<gene>
    <name evidence="2" type="ORF">GCM10011491_30150</name>
</gene>
<comment type="caution">
    <text evidence="2">The sequence shown here is derived from an EMBL/GenBank/DDBJ whole genome shotgun (WGS) entry which is preliminary data.</text>
</comment>
<accession>A0A916WI23</accession>
<organism evidence="2 3">
    <name type="scientific">Brucella endophytica</name>
    <dbReference type="NCBI Taxonomy" id="1963359"/>
    <lineage>
        <taxon>Bacteria</taxon>
        <taxon>Pseudomonadati</taxon>
        <taxon>Pseudomonadota</taxon>
        <taxon>Alphaproteobacteria</taxon>
        <taxon>Hyphomicrobiales</taxon>
        <taxon>Brucellaceae</taxon>
        <taxon>Brucella/Ochrobactrum group</taxon>
        <taxon>Brucella</taxon>
    </lineage>
</organism>
<evidence type="ECO:0000313" key="3">
    <source>
        <dbReference type="Proteomes" id="UP000646478"/>
    </source>
</evidence>
<name>A0A916WI23_9HYPH</name>